<reference evidence="2" key="1">
    <citation type="journal article" date="2017" name="Nat. Ecol. Evol.">
        <title>Genome expansion and lineage-specific genetic innovations in the forest pathogenic fungi Armillaria.</title>
        <authorList>
            <person name="Sipos G."/>
            <person name="Prasanna A.N."/>
            <person name="Walter M.C."/>
            <person name="O'Connor E."/>
            <person name="Balint B."/>
            <person name="Krizsan K."/>
            <person name="Kiss B."/>
            <person name="Hess J."/>
            <person name="Varga T."/>
            <person name="Slot J."/>
            <person name="Riley R."/>
            <person name="Boka B."/>
            <person name="Rigling D."/>
            <person name="Barry K."/>
            <person name="Lee J."/>
            <person name="Mihaltcheva S."/>
            <person name="LaButti K."/>
            <person name="Lipzen A."/>
            <person name="Waldron R."/>
            <person name="Moloney N.M."/>
            <person name="Sperisen C."/>
            <person name="Kredics L."/>
            <person name="Vagvoelgyi C."/>
            <person name="Patrignani A."/>
            <person name="Fitzpatrick D."/>
            <person name="Nagy I."/>
            <person name="Doyle S."/>
            <person name="Anderson J.B."/>
            <person name="Grigoriev I.V."/>
            <person name="Gueldener U."/>
            <person name="Muensterkoetter M."/>
            <person name="Nagy L.G."/>
        </authorList>
    </citation>
    <scope>NUCLEOTIDE SEQUENCE [LARGE SCALE GENOMIC DNA]</scope>
    <source>
        <strain evidence="2">C18/9</strain>
    </source>
</reference>
<dbReference type="Proteomes" id="UP000219338">
    <property type="component" value="Unassembled WGS sequence"/>
</dbReference>
<keyword evidence="2" id="KW-1185">Reference proteome</keyword>
<evidence type="ECO:0000313" key="1">
    <source>
        <dbReference type="EMBL" id="SJL11810.1"/>
    </source>
</evidence>
<sequence length="260" mass="29588">MLLLNYSGLKICPTHSCTESHGESKLLLSTKFLGDMHHLLNSTDNCNTGDVTTPDCIENNQISHPIIDGNLLTWCAEDALVLAINYHHSLHTVAWWYIDLRLFISQARLDNIHCLTIWNCRFALSTIDEVIKTAQQLRCFILGRKWLSVISEEEDINLAPRFNQNLYYLHINLADMLDNMHDIVPVGSGLVFVWWLSWLSIPLEVQELSVKVRSCNGNFVSGLVTQVKDSLAYLEVLFMDYNRAMDPGKDPLQVDLQNGT</sequence>
<protein>
    <submittedName>
        <fullName evidence="1">Uncharacterized protein</fullName>
    </submittedName>
</protein>
<dbReference type="AlphaFoldDB" id="A0A284RSU2"/>
<gene>
    <name evidence="1" type="ORF">ARMOST_15220</name>
</gene>
<proteinExistence type="predicted"/>
<name>A0A284RSU2_ARMOS</name>
<dbReference type="EMBL" id="FUEG01000015">
    <property type="protein sequence ID" value="SJL11810.1"/>
    <property type="molecule type" value="Genomic_DNA"/>
</dbReference>
<evidence type="ECO:0000313" key="2">
    <source>
        <dbReference type="Proteomes" id="UP000219338"/>
    </source>
</evidence>
<organism evidence="1 2">
    <name type="scientific">Armillaria ostoyae</name>
    <name type="common">Armillaria root rot fungus</name>
    <dbReference type="NCBI Taxonomy" id="47428"/>
    <lineage>
        <taxon>Eukaryota</taxon>
        <taxon>Fungi</taxon>
        <taxon>Dikarya</taxon>
        <taxon>Basidiomycota</taxon>
        <taxon>Agaricomycotina</taxon>
        <taxon>Agaricomycetes</taxon>
        <taxon>Agaricomycetidae</taxon>
        <taxon>Agaricales</taxon>
        <taxon>Marasmiineae</taxon>
        <taxon>Physalacriaceae</taxon>
        <taxon>Armillaria</taxon>
    </lineage>
</organism>
<accession>A0A284RSU2</accession>